<dbReference type="RefSeq" id="WP_324264808.1">
    <property type="nucleotide sequence ID" value="NZ_JAWLNX010000004.1"/>
</dbReference>
<feature type="compositionally biased region" description="Basic residues" evidence="1">
    <location>
        <begin position="42"/>
        <end position="51"/>
    </location>
</feature>
<proteinExistence type="predicted"/>
<organism evidence="2 3">
    <name type="scientific">Saccharopolyspora mangrovi</name>
    <dbReference type="NCBI Taxonomy" id="3082379"/>
    <lineage>
        <taxon>Bacteria</taxon>
        <taxon>Bacillati</taxon>
        <taxon>Actinomycetota</taxon>
        <taxon>Actinomycetes</taxon>
        <taxon>Pseudonocardiales</taxon>
        <taxon>Pseudonocardiaceae</taxon>
        <taxon>Saccharopolyspora</taxon>
    </lineage>
</organism>
<evidence type="ECO:0000313" key="3">
    <source>
        <dbReference type="Proteomes" id="UP001327093"/>
    </source>
</evidence>
<dbReference type="Proteomes" id="UP001327093">
    <property type="component" value="Unassembled WGS sequence"/>
</dbReference>
<sequence>MSASSSAPERNRIPVSVNSSTRSVTTEAFPLLSASKMSPSGVRHRRWSHGS</sequence>
<protein>
    <submittedName>
        <fullName evidence="2">Uncharacterized protein</fullName>
    </submittedName>
</protein>
<evidence type="ECO:0000256" key="1">
    <source>
        <dbReference type="SAM" id="MobiDB-lite"/>
    </source>
</evidence>
<accession>A0ABU6A6R7</accession>
<reference evidence="2 3" key="1">
    <citation type="submission" date="2023-10" db="EMBL/GenBank/DDBJ databases">
        <title>Saccharopolyspora sp. nov., isolated from mangrove soil.</title>
        <authorList>
            <person name="Lu Y."/>
            <person name="Liu W."/>
        </authorList>
    </citation>
    <scope>NUCLEOTIDE SEQUENCE [LARGE SCALE GENOMIC DNA]</scope>
    <source>
        <strain evidence="2 3">S2-29</strain>
    </source>
</reference>
<feature type="compositionally biased region" description="Low complexity" evidence="1">
    <location>
        <begin position="15"/>
        <end position="26"/>
    </location>
</feature>
<dbReference type="EMBL" id="JAWLNX010000004">
    <property type="protein sequence ID" value="MEB3367252.1"/>
    <property type="molecule type" value="Genomic_DNA"/>
</dbReference>
<keyword evidence="3" id="KW-1185">Reference proteome</keyword>
<feature type="region of interest" description="Disordered" evidence="1">
    <location>
        <begin position="1"/>
        <end position="51"/>
    </location>
</feature>
<name>A0ABU6A6R7_9PSEU</name>
<evidence type="ECO:0000313" key="2">
    <source>
        <dbReference type="EMBL" id="MEB3367252.1"/>
    </source>
</evidence>
<gene>
    <name evidence="2" type="ORF">R4I43_07530</name>
</gene>
<comment type="caution">
    <text evidence="2">The sequence shown here is derived from an EMBL/GenBank/DDBJ whole genome shotgun (WGS) entry which is preliminary data.</text>
</comment>